<dbReference type="InterPro" id="IPR011335">
    <property type="entry name" value="Restrct_endonuc-II-like"/>
</dbReference>
<dbReference type="RefSeq" id="WP_119298391.1">
    <property type="nucleotide sequence ID" value="NZ_BHGK01000001.1"/>
</dbReference>
<reference evidence="2" key="1">
    <citation type="submission" date="2018-09" db="EMBL/GenBank/DDBJ databases">
        <title>Draft Genome Sequence of Mediterraneibacter sp. KCTC 15684.</title>
        <authorList>
            <person name="Kim J.S."/>
            <person name="Han K.I."/>
            <person name="Suh M.K."/>
            <person name="Lee K.C."/>
            <person name="Eom M.K."/>
            <person name="Lee J.H."/>
            <person name="Park S.H."/>
            <person name="Kang S.W."/>
            <person name="Park J.E."/>
            <person name="Oh B.S."/>
            <person name="Yu S.Y."/>
            <person name="Choi S.H."/>
            <person name="Lee D.H."/>
            <person name="Yoon H."/>
            <person name="Kim B."/>
            <person name="Yang S.J."/>
            <person name="Lee J.S."/>
        </authorList>
    </citation>
    <scope>NUCLEOTIDE SEQUENCE [LARGE SCALE GENOMIC DNA]</scope>
    <source>
        <strain evidence="2">KCTC 15684</strain>
    </source>
</reference>
<sequence>MIKKNYKGRCERRTIDKAEGVCRFYSKIQSVYADKLVENEQVVEIHCNVLLEGLDTEAYTTDFLCKKKDGSYMIRECVERKYITKPKTVKQLDVSLDYWRKRGIEDWGIVVDKEVPDHEEK</sequence>
<comment type="caution">
    <text evidence="1">The sequence shown here is derived from an EMBL/GenBank/DDBJ whole genome shotgun (WGS) entry which is preliminary data.</text>
</comment>
<dbReference type="GO" id="GO:0003676">
    <property type="term" value="F:nucleic acid binding"/>
    <property type="evidence" value="ECO:0007669"/>
    <property type="project" value="InterPro"/>
</dbReference>
<dbReference type="SUPFAM" id="SSF52980">
    <property type="entry name" value="Restriction endonuclease-like"/>
    <property type="match status" value="1"/>
</dbReference>
<proteinExistence type="predicted"/>
<protein>
    <submittedName>
        <fullName evidence="1">Uncharacterized protein</fullName>
    </submittedName>
</protein>
<gene>
    <name evidence="1" type="ORF">KGMB01110_21740</name>
</gene>
<evidence type="ECO:0000313" key="1">
    <source>
        <dbReference type="EMBL" id="GCA67738.1"/>
    </source>
</evidence>
<name>A0A391P9V0_9FIRM</name>
<keyword evidence="2" id="KW-1185">Reference proteome</keyword>
<evidence type="ECO:0000313" key="2">
    <source>
        <dbReference type="Proteomes" id="UP000265643"/>
    </source>
</evidence>
<organism evidence="1 2">
    <name type="scientific">Mediterraneibacter butyricigenes</name>
    <dbReference type="NCBI Taxonomy" id="2316025"/>
    <lineage>
        <taxon>Bacteria</taxon>
        <taxon>Bacillati</taxon>
        <taxon>Bacillota</taxon>
        <taxon>Clostridia</taxon>
        <taxon>Lachnospirales</taxon>
        <taxon>Lachnospiraceae</taxon>
        <taxon>Mediterraneibacter</taxon>
    </lineage>
</organism>
<dbReference type="Gene3D" id="3.40.1350.10">
    <property type="match status" value="1"/>
</dbReference>
<dbReference type="InterPro" id="IPR011856">
    <property type="entry name" value="tRNA_endonuc-like_dom_sf"/>
</dbReference>
<dbReference type="AlphaFoldDB" id="A0A391P9V0"/>
<accession>A0A391P9V0</accession>
<dbReference type="EMBL" id="BHGK01000001">
    <property type="protein sequence ID" value="GCA67738.1"/>
    <property type="molecule type" value="Genomic_DNA"/>
</dbReference>
<dbReference type="Proteomes" id="UP000265643">
    <property type="component" value="Unassembled WGS sequence"/>
</dbReference>